<evidence type="ECO:0000256" key="1">
    <source>
        <dbReference type="ARBA" id="ARBA00006611"/>
    </source>
</evidence>
<dbReference type="AlphaFoldDB" id="A0A1D2YUS8"/>
<sequence length="488" mass="57310">MGRINVNKELFYLDDYIENMSSILKTSDDLKIKSNKSIGELESFFILCKEIMEHFMFEWESEQGTDNDSSDKLLEYQKKAIIGYFQEVNFFKGKINEYLKKNGLQNEWFPSWYHDLTSAIFHENWGLAGIAKWKELKNSTSAKIIGEKVFFLIDGKMELQEQKISKERFRQLRKALLLRNPEIRLDNKHAEVYMLDGTRITIFEDTKEPTIVFRKYIIDSFTFEEQAKLGTIPFEVIPMLKAKVNIGYNINFIGPVRSGKTTFLETWQTYENKALEGVLVETDPEIPLHILMPESPIMQIVADGERLKNLIKPLMRSDADYLIMAEARDAIALYIALKVTSKGTRRVKSTFHTADAIDFVYDAASEIIQEFGGELWPMIVKVAKGYHYLYEFIQLKDKSQKRLKGIYEIRYDPRSFNITIHQIMKYDFLTDEWSYRYDIGDDKEELALQEDYESFKIFRNELKKLANRNPIEGDHIFTPAYVKYIFKN</sequence>
<dbReference type="PANTHER" id="PTHR30486">
    <property type="entry name" value="TWITCHING MOTILITY PROTEIN PILT"/>
    <property type="match status" value="1"/>
</dbReference>
<reference evidence="3 4" key="1">
    <citation type="submission" date="2016-09" db="EMBL/GenBank/DDBJ databases">
        <title>Draft genome sequence for the type strain of Vulcanibacillus modesticaldus BR, a strictly anaerobic, moderately thermophilic, and nitrate-reducing bacterium from deep sea-hydrothermal vents of the Mid-Atlantic Ridge.</title>
        <authorList>
            <person name="Abin C.A."/>
            <person name="Hollibaugh J.T."/>
        </authorList>
    </citation>
    <scope>NUCLEOTIDE SEQUENCE [LARGE SCALE GENOMIC DNA]</scope>
    <source>
        <strain evidence="3 4">BR</strain>
    </source>
</reference>
<gene>
    <name evidence="3" type="ORF">BHF71_09055</name>
</gene>
<dbReference type="Proteomes" id="UP000243739">
    <property type="component" value="Unassembled WGS sequence"/>
</dbReference>
<proteinExistence type="inferred from homology"/>
<name>A0A1D2YUS8_9BACI</name>
<evidence type="ECO:0000259" key="2">
    <source>
        <dbReference type="Pfam" id="PF00437"/>
    </source>
</evidence>
<keyword evidence="4" id="KW-1185">Reference proteome</keyword>
<feature type="domain" description="Bacterial type II secretion system protein E" evidence="2">
    <location>
        <begin position="208"/>
        <end position="360"/>
    </location>
</feature>
<dbReference type="PANTHER" id="PTHR30486:SF6">
    <property type="entry name" value="TYPE IV PILUS RETRACTATION ATPASE PILT"/>
    <property type="match status" value="1"/>
</dbReference>
<dbReference type="EMBL" id="MIJF01000023">
    <property type="protein sequence ID" value="OEF99449.1"/>
    <property type="molecule type" value="Genomic_DNA"/>
</dbReference>
<comment type="caution">
    <text evidence="3">The sequence shown here is derived from an EMBL/GenBank/DDBJ whole genome shotgun (WGS) entry which is preliminary data.</text>
</comment>
<dbReference type="SUPFAM" id="SSF52540">
    <property type="entry name" value="P-loop containing nucleoside triphosphate hydrolases"/>
    <property type="match status" value="1"/>
</dbReference>
<comment type="similarity">
    <text evidence="1">Belongs to the GSP E family.</text>
</comment>
<dbReference type="GO" id="GO:0016887">
    <property type="term" value="F:ATP hydrolysis activity"/>
    <property type="evidence" value="ECO:0007669"/>
    <property type="project" value="InterPro"/>
</dbReference>
<evidence type="ECO:0000313" key="3">
    <source>
        <dbReference type="EMBL" id="OEF99449.1"/>
    </source>
</evidence>
<dbReference type="Gene3D" id="3.40.50.300">
    <property type="entry name" value="P-loop containing nucleotide triphosphate hydrolases"/>
    <property type="match status" value="1"/>
</dbReference>
<evidence type="ECO:0000313" key="4">
    <source>
        <dbReference type="Proteomes" id="UP000243739"/>
    </source>
</evidence>
<dbReference type="InterPro" id="IPR027417">
    <property type="entry name" value="P-loop_NTPase"/>
</dbReference>
<accession>A0A1D2YUS8</accession>
<organism evidence="3 4">
    <name type="scientific">Vulcanibacillus modesticaldus</name>
    <dbReference type="NCBI Taxonomy" id="337097"/>
    <lineage>
        <taxon>Bacteria</taxon>
        <taxon>Bacillati</taxon>
        <taxon>Bacillota</taxon>
        <taxon>Bacilli</taxon>
        <taxon>Bacillales</taxon>
        <taxon>Bacillaceae</taxon>
        <taxon>Vulcanibacillus</taxon>
    </lineage>
</organism>
<protein>
    <recommendedName>
        <fullName evidence="2">Bacterial type II secretion system protein E domain-containing protein</fullName>
    </recommendedName>
</protein>
<dbReference type="Pfam" id="PF00437">
    <property type="entry name" value="T2SSE"/>
    <property type="match status" value="1"/>
</dbReference>
<dbReference type="InterPro" id="IPR050921">
    <property type="entry name" value="T4SS_GSP_E_ATPase"/>
</dbReference>
<dbReference type="InterPro" id="IPR001482">
    <property type="entry name" value="T2SS/T4SS_dom"/>
</dbReference>
<dbReference type="STRING" id="337097.BHF71_09055"/>